<feature type="transmembrane region" description="Helical" evidence="1">
    <location>
        <begin position="628"/>
        <end position="647"/>
    </location>
</feature>
<protein>
    <recommendedName>
        <fullName evidence="4">TAP-like protein</fullName>
    </recommendedName>
</protein>
<feature type="transmembrane region" description="Helical" evidence="1">
    <location>
        <begin position="502"/>
        <end position="521"/>
    </location>
</feature>
<gene>
    <name evidence="2" type="ORF">SAMN05216195_12012</name>
</gene>
<evidence type="ECO:0000313" key="3">
    <source>
        <dbReference type="Proteomes" id="UP000199028"/>
    </source>
</evidence>
<keyword evidence="1" id="KW-1133">Transmembrane helix</keyword>
<sequence length="662" mass="68802">MPSFKPSRRAVAVVAAGSVLLGLAYLSVRPEQTLTVPDGAAPGSLTTQPCDFDTEAGAVAADCGTLVVPENRRDPASDLIALPVTRIRATTPNPGEPVFRLGGGPGATNMAFREASRLIGSGDVVLVGYRGVDGSRRLDCPEVAAAMRASDELASAEGLPATTKAFELCAKRLTEDGVDLTGYSIAQRIEDMEAARTALGYGRINLFSSSAGTRAAMVYSWRHPEALHRSVMVSVNPPGHLFWDPRITDSQFAQYAELCRADATCAARTPDLAASIRNTATDIPQSWGPLSIKDSNVRVLSQYAMHHNGSGSAPNNAPTVIDAYLSGDAGALWAMSVLGDIALPDSIVWGEFASFAMIDAPAAQRYYDSGGDPGSILGNASTDFLWAGPSGLATVWPDSPDNAEHRSVRSSDVETLLVSGEVDFSTPAQLATDELLPSLPRGKQVVLSGLGHTADFWEHRPEAGKHLLTTFYGTGQVDSAGFGNRPVAFDDVPLSMSTIAKLLIGVTVAGALLGLAVLALLARSARRRGGFSSRASAWIRVLTALPLGLGGWLLGVLVVWTINPDDFVASATVIVPGTGVLIGLGAYLAWARPERTPQVRRTGMIAAIGAAVLGAALGAAALPDLMAPLTAVLGAATAANLALMFGAKAETTSGDPSGPRSG</sequence>
<dbReference type="Gene3D" id="3.40.50.1820">
    <property type="entry name" value="alpha/beta hydrolase"/>
    <property type="match status" value="1"/>
</dbReference>
<evidence type="ECO:0000256" key="1">
    <source>
        <dbReference type="SAM" id="Phobius"/>
    </source>
</evidence>
<evidence type="ECO:0000313" key="2">
    <source>
        <dbReference type="EMBL" id="SES50381.1"/>
    </source>
</evidence>
<accession>A0A1H9XW62</accession>
<dbReference type="AlphaFoldDB" id="A0A1H9XW62"/>
<dbReference type="InterPro" id="IPR029058">
    <property type="entry name" value="AB_hydrolase_fold"/>
</dbReference>
<keyword evidence="3" id="KW-1185">Reference proteome</keyword>
<feature type="transmembrane region" description="Helical" evidence="1">
    <location>
        <begin position="568"/>
        <end position="590"/>
    </location>
</feature>
<keyword evidence="1" id="KW-0472">Membrane</keyword>
<feature type="transmembrane region" description="Helical" evidence="1">
    <location>
        <begin position="602"/>
        <end position="622"/>
    </location>
</feature>
<feature type="transmembrane region" description="Helical" evidence="1">
    <location>
        <begin position="541"/>
        <end position="562"/>
    </location>
</feature>
<proteinExistence type="predicted"/>
<dbReference type="OrthoDB" id="9796770at2"/>
<organism evidence="2 3">
    <name type="scientific">Lentzea flaviverrucosa</name>
    <dbReference type="NCBI Taxonomy" id="200379"/>
    <lineage>
        <taxon>Bacteria</taxon>
        <taxon>Bacillati</taxon>
        <taxon>Actinomycetota</taxon>
        <taxon>Actinomycetes</taxon>
        <taxon>Pseudonocardiales</taxon>
        <taxon>Pseudonocardiaceae</taxon>
        <taxon>Lentzea</taxon>
    </lineage>
</organism>
<reference evidence="3" key="1">
    <citation type="submission" date="2016-10" db="EMBL/GenBank/DDBJ databases">
        <authorList>
            <person name="Varghese N."/>
            <person name="Submissions S."/>
        </authorList>
    </citation>
    <scope>NUCLEOTIDE SEQUENCE [LARGE SCALE GENOMIC DNA]</scope>
    <source>
        <strain evidence="3">CGMCC 4.578</strain>
    </source>
</reference>
<keyword evidence="1" id="KW-0812">Transmembrane</keyword>
<evidence type="ECO:0008006" key="4">
    <source>
        <dbReference type="Google" id="ProtNLM"/>
    </source>
</evidence>
<name>A0A1H9XW62_9PSEU</name>
<dbReference type="Proteomes" id="UP000199028">
    <property type="component" value="Unassembled WGS sequence"/>
</dbReference>
<dbReference type="SUPFAM" id="SSF53474">
    <property type="entry name" value="alpha/beta-Hydrolases"/>
    <property type="match status" value="1"/>
</dbReference>
<dbReference type="EMBL" id="FOFT01000020">
    <property type="protein sequence ID" value="SES50381.1"/>
    <property type="molecule type" value="Genomic_DNA"/>
</dbReference>
<dbReference type="RefSeq" id="WP_090072761.1">
    <property type="nucleotide sequence ID" value="NZ_FOFT01000020.1"/>
</dbReference>